<gene>
    <name evidence="2" type="ORF">ENL96_02710</name>
</gene>
<comment type="caution">
    <text evidence="2">The sequence shown here is derived from an EMBL/GenBank/DDBJ whole genome shotgun (WGS) entry which is preliminary data.</text>
</comment>
<keyword evidence="1" id="KW-0472">Membrane</keyword>
<evidence type="ECO:0008006" key="3">
    <source>
        <dbReference type="Google" id="ProtNLM"/>
    </source>
</evidence>
<reference evidence="2" key="1">
    <citation type="journal article" date="2020" name="mSystems">
        <title>Genome- and Community-Level Interaction Insights into Carbon Utilization and Element Cycling Functions of Hydrothermarchaeota in Hydrothermal Sediment.</title>
        <authorList>
            <person name="Zhou Z."/>
            <person name="Liu Y."/>
            <person name="Xu W."/>
            <person name="Pan J."/>
            <person name="Luo Z.H."/>
            <person name="Li M."/>
        </authorList>
    </citation>
    <scope>NUCLEOTIDE SEQUENCE [LARGE SCALE GENOMIC DNA]</scope>
    <source>
        <strain evidence="2">SpSt-1042</strain>
    </source>
</reference>
<organism evidence="2">
    <name type="scientific">candidate division CPR3 bacterium</name>
    <dbReference type="NCBI Taxonomy" id="2268181"/>
    <lineage>
        <taxon>Bacteria</taxon>
        <taxon>Bacteria division CPR3</taxon>
    </lineage>
</organism>
<keyword evidence="1" id="KW-1133">Transmembrane helix</keyword>
<dbReference type="AlphaFoldDB" id="A0A7C5YXX8"/>
<evidence type="ECO:0000256" key="1">
    <source>
        <dbReference type="SAM" id="Phobius"/>
    </source>
</evidence>
<accession>A0A7C5YXX8</accession>
<evidence type="ECO:0000313" key="2">
    <source>
        <dbReference type="EMBL" id="HHR92400.1"/>
    </source>
</evidence>
<dbReference type="EMBL" id="DRVY01000082">
    <property type="protein sequence ID" value="HHR92400.1"/>
    <property type="molecule type" value="Genomic_DNA"/>
</dbReference>
<proteinExistence type="predicted"/>
<protein>
    <recommendedName>
        <fullName evidence="3">PDGLE domain-containing protein</fullName>
    </recommendedName>
</protein>
<keyword evidence="1" id="KW-0812">Transmembrane</keyword>
<feature type="transmembrane region" description="Helical" evidence="1">
    <location>
        <begin position="70"/>
        <end position="88"/>
    </location>
</feature>
<sequence>MKKKWGLILSLLVSLILILTPFSVKIVIERTIVKSLAEVDSGGVSSKRVSVENNLPQEKQPFYIKYLPEIGGVFVFLWLTSIVFWLGYRERKEK</sequence>
<name>A0A7C5YXX8_UNCC3</name>